<comment type="caution">
    <text evidence="1">The sequence shown here is derived from an EMBL/GenBank/DDBJ whole genome shotgun (WGS) entry which is preliminary data.</text>
</comment>
<reference evidence="1 2" key="1">
    <citation type="submission" date="2021-06" db="EMBL/GenBank/DDBJ databases">
        <title>Caerostris darwini draft genome.</title>
        <authorList>
            <person name="Kono N."/>
            <person name="Arakawa K."/>
        </authorList>
    </citation>
    <scope>NUCLEOTIDE SEQUENCE [LARGE SCALE GENOMIC DNA]</scope>
</reference>
<dbReference type="AlphaFoldDB" id="A0AAV4T2T1"/>
<sequence>MITSIFQEMDAFWIPLEKLPEFLEHKEGVSSPAKTDVELGRALVTNMITILLHPQTAQCCKNFTILTEGNLMKWMHFGFHWKSYPSFWNIKSAAKTDVELGRALVTNMVTILLHPQTAQCCKNYTILTEGNLK</sequence>
<keyword evidence="2" id="KW-1185">Reference proteome</keyword>
<gene>
    <name evidence="1" type="ORF">CDAR_69951</name>
</gene>
<organism evidence="1 2">
    <name type="scientific">Caerostris darwini</name>
    <dbReference type="NCBI Taxonomy" id="1538125"/>
    <lineage>
        <taxon>Eukaryota</taxon>
        <taxon>Metazoa</taxon>
        <taxon>Ecdysozoa</taxon>
        <taxon>Arthropoda</taxon>
        <taxon>Chelicerata</taxon>
        <taxon>Arachnida</taxon>
        <taxon>Araneae</taxon>
        <taxon>Araneomorphae</taxon>
        <taxon>Entelegynae</taxon>
        <taxon>Araneoidea</taxon>
        <taxon>Araneidae</taxon>
        <taxon>Caerostris</taxon>
    </lineage>
</organism>
<dbReference type="EMBL" id="BPLQ01008838">
    <property type="protein sequence ID" value="GIY39771.1"/>
    <property type="molecule type" value="Genomic_DNA"/>
</dbReference>
<dbReference type="Proteomes" id="UP001054837">
    <property type="component" value="Unassembled WGS sequence"/>
</dbReference>
<evidence type="ECO:0000313" key="2">
    <source>
        <dbReference type="Proteomes" id="UP001054837"/>
    </source>
</evidence>
<accession>A0AAV4T2T1</accession>
<proteinExistence type="predicted"/>
<name>A0AAV4T2T1_9ARAC</name>
<protein>
    <submittedName>
        <fullName evidence="1">Uncharacterized protein</fullName>
    </submittedName>
</protein>
<evidence type="ECO:0000313" key="1">
    <source>
        <dbReference type="EMBL" id="GIY39771.1"/>
    </source>
</evidence>